<evidence type="ECO:0000313" key="1">
    <source>
        <dbReference type="EMBL" id="BAC46137.1"/>
    </source>
</evidence>
<dbReference type="eggNOG" id="ENOG5030AI1">
    <property type="taxonomic scope" value="Bacteria"/>
</dbReference>
<accession>Q89W21</accession>
<organism evidence="1 2">
    <name type="scientific">Bradyrhizobium diazoefficiens (strain JCM 10833 / BCRC 13528 / IAM 13628 / NBRC 14792 / USDA 110)</name>
    <dbReference type="NCBI Taxonomy" id="224911"/>
    <lineage>
        <taxon>Bacteria</taxon>
        <taxon>Pseudomonadati</taxon>
        <taxon>Pseudomonadota</taxon>
        <taxon>Alphaproteobacteria</taxon>
        <taxon>Hyphomicrobiales</taxon>
        <taxon>Nitrobacteraceae</taxon>
        <taxon>Bradyrhizobium</taxon>
    </lineage>
</organism>
<dbReference type="OrthoDB" id="570199at2"/>
<evidence type="ECO:0000313" key="2">
    <source>
        <dbReference type="Proteomes" id="UP000002526"/>
    </source>
</evidence>
<dbReference type="InParanoid" id="Q89W21"/>
<dbReference type="AlphaFoldDB" id="Q89W21"/>
<name>Q89W21_BRADU</name>
<gene>
    <name evidence="1" type="ordered locus">blr0872</name>
</gene>
<proteinExistence type="predicted"/>
<dbReference type="EnsemblBacteria" id="BAC46137">
    <property type="protein sequence ID" value="BAC46137"/>
    <property type="gene ID" value="BAC46137"/>
</dbReference>
<dbReference type="STRING" id="224911.AAV28_01215"/>
<keyword evidence="2" id="KW-1185">Reference proteome</keyword>
<dbReference type="KEGG" id="bja:blr0872"/>
<reference evidence="2" key="1">
    <citation type="journal article" date="2002" name="DNA Res.">
        <title>Complete genomic sequence of nitrogen-fixing symbiotic bacterium Bradyrhizobium japonicum USDA110.</title>
        <authorList>
            <person name="Kaneko T."/>
            <person name="Nakamura Y."/>
            <person name="Sato S."/>
            <person name="Minamisawa K."/>
            <person name="Uchiumi T."/>
            <person name="Sasamoto S."/>
            <person name="Watanabe A."/>
            <person name="Idesawa K."/>
            <person name="Iriguchi M."/>
            <person name="Kawashima K."/>
            <person name="Kohara M."/>
            <person name="Matsumoto M."/>
            <person name="Shimpo S."/>
            <person name="Tsuruoka H."/>
            <person name="Wada T."/>
            <person name="Yamada M."/>
            <person name="Tabata S."/>
        </authorList>
    </citation>
    <scope>NUCLEOTIDE SEQUENCE [LARGE SCALE GENOMIC DNA]</scope>
    <source>
        <strain evidence="2">JCM 10833 / BCRC 13528 / IAM 13628 / NBRC 14792 / USDA 110</strain>
    </source>
</reference>
<protein>
    <submittedName>
        <fullName evidence="1">Blr0872 protein</fullName>
    </submittedName>
</protein>
<dbReference type="EMBL" id="BA000040">
    <property type="protein sequence ID" value="BAC46137.1"/>
    <property type="molecule type" value="Genomic_DNA"/>
</dbReference>
<dbReference type="HOGENOM" id="CLU_070566_0_0_5"/>
<sequence>MAEIEPAYRPLVSVCTELNTSAGSVDNVWITPEGGLILGECKLIRNPQSRREVVAQALDYARAVTGWHFEDLQNAARNARKDQAFSLWNLVREQTDLQEEQFCDAIERRLRFGRIMLLIISDGIHEGVEALASYLQLHAGVHASLALLDLSIWEGVGGGYLIVPRIPLRTVLVERGIVTLEGERGRFIAPQPASSSTSMLKTATASESEFYAQLDQRLPGQADKLKGFVLSLKPFGIEPEFGKSLFLRWQSQDGSTLSAGTIEPTGSIWLLKTVTDARIAGNQEAAERYLEKVASLIHGSVKRYENGTIDVRGSDDRSIRLPTLLQFPAEWKDAIANLVRDISGK</sequence>
<dbReference type="Proteomes" id="UP000002526">
    <property type="component" value="Chromosome"/>
</dbReference>